<accession>A0A1F6U4W5</accession>
<dbReference type="AlphaFoldDB" id="A0A1F6U4W5"/>
<reference evidence="1 2" key="1">
    <citation type="journal article" date="2016" name="Nat. Commun.">
        <title>Thousands of microbial genomes shed light on interconnected biogeochemical processes in an aquifer system.</title>
        <authorList>
            <person name="Anantharaman K."/>
            <person name="Brown C.T."/>
            <person name="Hug L.A."/>
            <person name="Sharon I."/>
            <person name="Castelle C.J."/>
            <person name="Probst A.J."/>
            <person name="Thomas B.C."/>
            <person name="Singh A."/>
            <person name="Wilkins M.J."/>
            <person name="Karaoz U."/>
            <person name="Brodie E.L."/>
            <person name="Williams K.H."/>
            <person name="Hubbard S.S."/>
            <person name="Banfield J.F."/>
        </authorList>
    </citation>
    <scope>NUCLEOTIDE SEQUENCE [LARGE SCALE GENOMIC DNA]</scope>
</reference>
<name>A0A1F6U4W5_9PROT</name>
<dbReference type="Proteomes" id="UP000179362">
    <property type="component" value="Unassembled WGS sequence"/>
</dbReference>
<dbReference type="EMBL" id="MFTA01000030">
    <property type="protein sequence ID" value="OGI52382.1"/>
    <property type="molecule type" value="Genomic_DNA"/>
</dbReference>
<evidence type="ECO:0000313" key="2">
    <source>
        <dbReference type="Proteomes" id="UP000179362"/>
    </source>
</evidence>
<gene>
    <name evidence="1" type="ORF">A3B81_00375</name>
</gene>
<sequence>MQPGFRAHGLIEMAPLDYVSDILARFAQTQVLYALRDSEGRPLEHIVDMLSALLLAQERKTTGGRARERFVIRHLGEYTLFMSGLFRERLAARGEIGYYVEHGRGAFGRCADYEYSQQRRRLYRLLCREFGHISDVLDHMRRRTLPLAPGADSMLAAFWRA</sequence>
<evidence type="ECO:0000313" key="1">
    <source>
        <dbReference type="EMBL" id="OGI52382.1"/>
    </source>
</evidence>
<organism evidence="1 2">
    <name type="scientific">Candidatus Muproteobacteria bacterium RIFCSPHIGHO2_02_FULL_65_16</name>
    <dbReference type="NCBI Taxonomy" id="1817766"/>
    <lineage>
        <taxon>Bacteria</taxon>
        <taxon>Pseudomonadati</taxon>
        <taxon>Pseudomonadota</taxon>
        <taxon>Candidatus Muproteobacteria</taxon>
    </lineage>
</organism>
<proteinExistence type="predicted"/>
<protein>
    <submittedName>
        <fullName evidence="1">Uncharacterized protein</fullName>
    </submittedName>
</protein>
<comment type="caution">
    <text evidence="1">The sequence shown here is derived from an EMBL/GenBank/DDBJ whole genome shotgun (WGS) entry which is preliminary data.</text>
</comment>